<protein>
    <submittedName>
        <fullName evidence="1">Uncharacterized protein</fullName>
    </submittedName>
</protein>
<sequence>MRERELRCAICAAEMLFEAPPCADGHDGDCPELICTGCGTAVLVAAITVPRPRRTGTARSRRHAA</sequence>
<dbReference type="EMBL" id="FNPH01000005">
    <property type="protein sequence ID" value="SDZ05971.1"/>
    <property type="molecule type" value="Genomic_DNA"/>
</dbReference>
<evidence type="ECO:0000313" key="1">
    <source>
        <dbReference type="EMBL" id="SDZ05971.1"/>
    </source>
</evidence>
<name>A0A1H3PYF1_9ACTN</name>
<accession>A0A1H3PYF1</accession>
<evidence type="ECO:0000313" key="2">
    <source>
        <dbReference type="Proteomes" id="UP000242415"/>
    </source>
</evidence>
<organism evidence="1 2">
    <name type="scientific">Micromonospora pattaloongensis</name>
    <dbReference type="NCBI Taxonomy" id="405436"/>
    <lineage>
        <taxon>Bacteria</taxon>
        <taxon>Bacillati</taxon>
        <taxon>Actinomycetota</taxon>
        <taxon>Actinomycetes</taxon>
        <taxon>Micromonosporales</taxon>
        <taxon>Micromonosporaceae</taxon>
        <taxon>Micromonospora</taxon>
    </lineage>
</organism>
<dbReference type="AlphaFoldDB" id="A0A1H3PYF1"/>
<dbReference type="Proteomes" id="UP000242415">
    <property type="component" value="Unassembled WGS sequence"/>
</dbReference>
<proteinExistence type="predicted"/>
<dbReference type="RefSeq" id="WP_091557112.1">
    <property type="nucleotide sequence ID" value="NZ_FNPH01000005.1"/>
</dbReference>
<dbReference type="STRING" id="405436.SAMN05444365_105103"/>
<keyword evidence="2" id="KW-1185">Reference proteome</keyword>
<reference evidence="2" key="1">
    <citation type="submission" date="2016-10" db="EMBL/GenBank/DDBJ databases">
        <authorList>
            <person name="Varghese N."/>
            <person name="Submissions S."/>
        </authorList>
    </citation>
    <scope>NUCLEOTIDE SEQUENCE [LARGE SCALE GENOMIC DNA]</scope>
    <source>
        <strain evidence="2">DSM 45245</strain>
    </source>
</reference>
<gene>
    <name evidence="1" type="ORF">SAMN05444365_105103</name>
</gene>
<dbReference type="OrthoDB" id="3831322at2"/>